<dbReference type="Pfam" id="PF00005">
    <property type="entry name" value="ABC_tran"/>
    <property type="match status" value="1"/>
</dbReference>
<evidence type="ECO:0000256" key="1">
    <source>
        <dbReference type="ARBA" id="ARBA00005417"/>
    </source>
</evidence>
<dbReference type="SMART" id="SM00382">
    <property type="entry name" value="AAA"/>
    <property type="match status" value="1"/>
</dbReference>
<dbReference type="Proteomes" id="UP000050417">
    <property type="component" value="Unassembled WGS sequence"/>
</dbReference>
<evidence type="ECO:0000313" key="7">
    <source>
        <dbReference type="Proteomes" id="UP000050417"/>
    </source>
</evidence>
<evidence type="ECO:0000259" key="5">
    <source>
        <dbReference type="PROSITE" id="PS50893"/>
    </source>
</evidence>
<organism evidence="6 7">
    <name type="scientific">Ornatilinea apprima</name>
    <dbReference type="NCBI Taxonomy" id="1134406"/>
    <lineage>
        <taxon>Bacteria</taxon>
        <taxon>Bacillati</taxon>
        <taxon>Chloroflexota</taxon>
        <taxon>Anaerolineae</taxon>
        <taxon>Anaerolineales</taxon>
        <taxon>Anaerolineaceae</taxon>
        <taxon>Ornatilinea</taxon>
    </lineage>
</organism>
<dbReference type="PANTHER" id="PTHR42734:SF17">
    <property type="entry name" value="METAL TRANSPORT SYSTEM ATP-BINDING PROTEIN TM_0124-RELATED"/>
    <property type="match status" value="1"/>
</dbReference>
<dbReference type="SUPFAM" id="SSF52540">
    <property type="entry name" value="P-loop containing nucleoside triphosphate hydrolases"/>
    <property type="match status" value="1"/>
</dbReference>
<evidence type="ECO:0000313" key="6">
    <source>
        <dbReference type="EMBL" id="KPL76101.1"/>
    </source>
</evidence>
<evidence type="ECO:0000256" key="3">
    <source>
        <dbReference type="ARBA" id="ARBA00022741"/>
    </source>
</evidence>
<accession>A0A0P6X3Z0</accession>
<evidence type="ECO:0000256" key="4">
    <source>
        <dbReference type="ARBA" id="ARBA00022840"/>
    </source>
</evidence>
<sequence length="259" mass="28965">MQNKPVIHIQNLWAGYGKDPILENIQLDIYPQDFVGLIGPNGGGKTTLIKVILGLLAPARGTVEIMGLPVEQGRRFVGYVPQFVEFDRAFPISVYEVVRMGLLNKRRLLNPFKPEDHQKIMDALEQVNLAGLAQQPIGELSGGQRQRAYIARALVSQPEILLLDEPTASVDSHTSTTVFELLRELNRRVTILLISHDISAISSYVKTIGCLNRRLAYHAQKQITADMLQSTYQCPVDLIAHGLPHRVLPSHNQEELIHD</sequence>
<dbReference type="RefSeq" id="WP_075063298.1">
    <property type="nucleotide sequence ID" value="NZ_LGCL01000026.1"/>
</dbReference>
<dbReference type="Gene3D" id="3.40.50.300">
    <property type="entry name" value="P-loop containing nucleotide triphosphate hydrolases"/>
    <property type="match status" value="1"/>
</dbReference>
<dbReference type="CDD" id="cd03235">
    <property type="entry name" value="ABC_Metallic_Cations"/>
    <property type="match status" value="1"/>
</dbReference>
<feature type="domain" description="ABC transporter" evidence="5">
    <location>
        <begin position="7"/>
        <end position="238"/>
    </location>
</feature>
<keyword evidence="7" id="KW-1185">Reference proteome</keyword>
<dbReference type="GO" id="GO:0016887">
    <property type="term" value="F:ATP hydrolysis activity"/>
    <property type="evidence" value="ECO:0007669"/>
    <property type="project" value="InterPro"/>
</dbReference>
<comment type="similarity">
    <text evidence="1">Belongs to the ABC transporter superfamily.</text>
</comment>
<dbReference type="AlphaFoldDB" id="A0A0P6X3Z0"/>
<dbReference type="InterPro" id="IPR050153">
    <property type="entry name" value="Metal_Ion_Import_ABC"/>
</dbReference>
<dbReference type="OrthoDB" id="9806726at2"/>
<reference evidence="6 7" key="1">
    <citation type="submission" date="2015-07" db="EMBL/GenBank/DDBJ databases">
        <title>Genome sequence of Ornatilinea apprima DSM 23815.</title>
        <authorList>
            <person name="Hemp J."/>
            <person name="Ward L.M."/>
            <person name="Pace L.A."/>
            <person name="Fischer W.W."/>
        </authorList>
    </citation>
    <scope>NUCLEOTIDE SEQUENCE [LARGE SCALE GENOMIC DNA]</scope>
    <source>
        <strain evidence="6 7">P3M-1</strain>
    </source>
</reference>
<dbReference type="InterPro" id="IPR003593">
    <property type="entry name" value="AAA+_ATPase"/>
</dbReference>
<dbReference type="EMBL" id="LGCL01000026">
    <property type="protein sequence ID" value="KPL76101.1"/>
    <property type="molecule type" value="Genomic_DNA"/>
</dbReference>
<keyword evidence="3" id="KW-0547">Nucleotide-binding</keyword>
<dbReference type="STRING" id="1134406.ADN00_12225"/>
<name>A0A0P6X3Z0_9CHLR</name>
<keyword evidence="2" id="KW-0813">Transport</keyword>
<gene>
    <name evidence="6" type="ORF">ADN00_12225</name>
</gene>
<evidence type="ECO:0000256" key="2">
    <source>
        <dbReference type="ARBA" id="ARBA00022448"/>
    </source>
</evidence>
<dbReference type="FunFam" id="3.40.50.300:FF:000134">
    <property type="entry name" value="Iron-enterobactin ABC transporter ATP-binding protein"/>
    <property type="match status" value="1"/>
</dbReference>
<protein>
    <submittedName>
        <fullName evidence="6">ABC transporter</fullName>
    </submittedName>
</protein>
<dbReference type="PROSITE" id="PS50893">
    <property type="entry name" value="ABC_TRANSPORTER_2"/>
    <property type="match status" value="1"/>
</dbReference>
<dbReference type="InterPro" id="IPR003439">
    <property type="entry name" value="ABC_transporter-like_ATP-bd"/>
</dbReference>
<dbReference type="InterPro" id="IPR027417">
    <property type="entry name" value="P-loop_NTPase"/>
</dbReference>
<proteinExistence type="inferred from homology"/>
<dbReference type="PANTHER" id="PTHR42734">
    <property type="entry name" value="METAL TRANSPORT SYSTEM ATP-BINDING PROTEIN TM_0124-RELATED"/>
    <property type="match status" value="1"/>
</dbReference>
<dbReference type="PATRIC" id="fig|1134406.4.peg.3921"/>
<comment type="caution">
    <text evidence="6">The sequence shown here is derived from an EMBL/GenBank/DDBJ whole genome shotgun (WGS) entry which is preliminary data.</text>
</comment>
<dbReference type="GO" id="GO:0005524">
    <property type="term" value="F:ATP binding"/>
    <property type="evidence" value="ECO:0007669"/>
    <property type="project" value="UniProtKB-KW"/>
</dbReference>
<keyword evidence="4" id="KW-0067">ATP-binding</keyword>